<keyword evidence="4" id="KW-1278">Translocase</keyword>
<dbReference type="AlphaFoldDB" id="T0YXN4"/>
<dbReference type="Gene3D" id="3.40.50.300">
    <property type="entry name" value="P-loop containing nucleotide triphosphate hydrolases"/>
    <property type="match status" value="1"/>
</dbReference>
<feature type="domain" description="ABC transporter" evidence="5">
    <location>
        <begin position="27"/>
        <end position="217"/>
    </location>
</feature>
<dbReference type="PANTHER" id="PTHR42794">
    <property type="entry name" value="HEMIN IMPORT ATP-BINDING PROTEIN HMUV"/>
    <property type="match status" value="1"/>
</dbReference>
<keyword evidence="2" id="KW-0547">Nucleotide-binding</keyword>
<evidence type="ECO:0000256" key="4">
    <source>
        <dbReference type="ARBA" id="ARBA00022967"/>
    </source>
</evidence>
<name>T0YXN4_9ZZZZ</name>
<dbReference type="GO" id="GO:0016887">
    <property type="term" value="F:ATP hydrolysis activity"/>
    <property type="evidence" value="ECO:0007669"/>
    <property type="project" value="InterPro"/>
</dbReference>
<dbReference type="InterPro" id="IPR027417">
    <property type="entry name" value="P-loop_NTPase"/>
</dbReference>
<evidence type="ECO:0000256" key="1">
    <source>
        <dbReference type="ARBA" id="ARBA00022448"/>
    </source>
</evidence>
<dbReference type="GO" id="GO:0005524">
    <property type="term" value="F:ATP binding"/>
    <property type="evidence" value="ECO:0007669"/>
    <property type="project" value="UniProtKB-KW"/>
</dbReference>
<dbReference type="PANTHER" id="PTHR42794:SF1">
    <property type="entry name" value="HEMIN IMPORT ATP-BINDING PROTEIN HMUV"/>
    <property type="match status" value="1"/>
</dbReference>
<sequence length="217" mass="24248">GAPFFLYVLYRRRGGGRMKAVDEGNPLHFQDVTVELGGRSVLREISFALRPGEVLALVGPNGSGKTTLLRTAQGLVRPLSGEVRLFQRPVERWSFRERARLVAWVPQGEEPYENFTVEEFVTLGRYPTLGPFLPEGEADRQAVNDALREADLEPLRGSGILRISSGERQRALYARALAQGAPLLFLDEPTSHLDMAHQLEVFEQLDRFVSRGPPAPR</sequence>
<keyword evidence="1" id="KW-0813">Transport</keyword>
<reference evidence="6" key="1">
    <citation type="submission" date="2013-08" db="EMBL/GenBank/DDBJ databases">
        <authorList>
            <person name="Mendez C."/>
            <person name="Richter M."/>
            <person name="Ferrer M."/>
            <person name="Sanchez J."/>
        </authorList>
    </citation>
    <scope>NUCLEOTIDE SEQUENCE</scope>
</reference>
<reference evidence="6" key="2">
    <citation type="journal article" date="2014" name="ISME J.">
        <title>Microbial stratification in low pH oxic and suboxic macroscopic growths along an acid mine drainage.</title>
        <authorList>
            <person name="Mendez-Garcia C."/>
            <person name="Mesa V."/>
            <person name="Sprenger R.R."/>
            <person name="Richter M."/>
            <person name="Diez M.S."/>
            <person name="Solano J."/>
            <person name="Bargiela R."/>
            <person name="Golyshina O.V."/>
            <person name="Manteca A."/>
            <person name="Ramos J.L."/>
            <person name="Gallego J.R."/>
            <person name="Llorente I."/>
            <person name="Martins Dos Santos V.A."/>
            <person name="Jensen O.N."/>
            <person name="Pelaez A.I."/>
            <person name="Sanchez J."/>
            <person name="Ferrer M."/>
        </authorList>
    </citation>
    <scope>NUCLEOTIDE SEQUENCE</scope>
</reference>
<dbReference type="CDD" id="cd03214">
    <property type="entry name" value="ABC_Iron-Siderophores_B12_Hemin"/>
    <property type="match status" value="1"/>
</dbReference>
<dbReference type="PROSITE" id="PS50893">
    <property type="entry name" value="ABC_TRANSPORTER_2"/>
    <property type="match status" value="1"/>
</dbReference>
<feature type="non-terminal residue" evidence="6">
    <location>
        <position position="1"/>
    </location>
</feature>
<evidence type="ECO:0000259" key="5">
    <source>
        <dbReference type="PROSITE" id="PS50893"/>
    </source>
</evidence>
<dbReference type="Pfam" id="PF00005">
    <property type="entry name" value="ABC_tran"/>
    <property type="match status" value="1"/>
</dbReference>
<dbReference type="InterPro" id="IPR003593">
    <property type="entry name" value="AAA+_ATPase"/>
</dbReference>
<dbReference type="EMBL" id="AUZY01010924">
    <property type="protein sequence ID" value="EQD36707.1"/>
    <property type="molecule type" value="Genomic_DNA"/>
</dbReference>
<keyword evidence="3 6" id="KW-0067">ATP-binding</keyword>
<organism evidence="6">
    <name type="scientific">mine drainage metagenome</name>
    <dbReference type="NCBI Taxonomy" id="410659"/>
    <lineage>
        <taxon>unclassified sequences</taxon>
        <taxon>metagenomes</taxon>
        <taxon>ecological metagenomes</taxon>
    </lineage>
</organism>
<evidence type="ECO:0000313" key="6">
    <source>
        <dbReference type="EMBL" id="EQD36707.1"/>
    </source>
</evidence>
<dbReference type="SUPFAM" id="SSF52540">
    <property type="entry name" value="P-loop containing nucleoside triphosphate hydrolases"/>
    <property type="match status" value="1"/>
</dbReference>
<gene>
    <name evidence="6" type="ORF">B1B_16421</name>
</gene>
<dbReference type="InterPro" id="IPR003439">
    <property type="entry name" value="ABC_transporter-like_ATP-bd"/>
</dbReference>
<accession>T0YXN4</accession>
<proteinExistence type="predicted"/>
<dbReference type="SMART" id="SM00382">
    <property type="entry name" value="AAA"/>
    <property type="match status" value="1"/>
</dbReference>
<comment type="caution">
    <text evidence="6">The sequence shown here is derived from an EMBL/GenBank/DDBJ whole genome shotgun (WGS) entry which is preliminary data.</text>
</comment>
<protein>
    <submittedName>
        <fullName evidence="6">Iron compound ABC transporter, ATP-binding protein</fullName>
    </submittedName>
</protein>
<evidence type="ECO:0000256" key="3">
    <source>
        <dbReference type="ARBA" id="ARBA00022840"/>
    </source>
</evidence>
<evidence type="ECO:0000256" key="2">
    <source>
        <dbReference type="ARBA" id="ARBA00022741"/>
    </source>
</evidence>